<reference evidence="1" key="1">
    <citation type="submission" date="2018-05" db="EMBL/GenBank/DDBJ databases">
        <authorList>
            <person name="Lanie J.A."/>
            <person name="Ng W.-L."/>
            <person name="Kazmierczak K.M."/>
            <person name="Andrzejewski T.M."/>
            <person name="Davidsen T.M."/>
            <person name="Wayne K.J."/>
            <person name="Tettelin H."/>
            <person name="Glass J.I."/>
            <person name="Rusch D."/>
            <person name="Podicherti R."/>
            <person name="Tsui H.-C.T."/>
            <person name="Winkler M.E."/>
        </authorList>
    </citation>
    <scope>NUCLEOTIDE SEQUENCE</scope>
</reference>
<protein>
    <submittedName>
        <fullName evidence="1">Uncharacterized protein</fullName>
    </submittedName>
</protein>
<evidence type="ECO:0000313" key="1">
    <source>
        <dbReference type="EMBL" id="SVB86222.1"/>
    </source>
</evidence>
<feature type="non-terminal residue" evidence="1">
    <location>
        <position position="297"/>
    </location>
</feature>
<name>A0A382HGC0_9ZZZZ</name>
<organism evidence="1">
    <name type="scientific">marine metagenome</name>
    <dbReference type="NCBI Taxonomy" id="408172"/>
    <lineage>
        <taxon>unclassified sequences</taxon>
        <taxon>metagenomes</taxon>
        <taxon>ecological metagenomes</taxon>
    </lineage>
</organism>
<gene>
    <name evidence="1" type="ORF">METZ01_LOCUS239076</name>
</gene>
<feature type="non-terminal residue" evidence="1">
    <location>
        <position position="1"/>
    </location>
</feature>
<dbReference type="AlphaFoldDB" id="A0A382HGC0"/>
<accession>A0A382HGC0</accession>
<sequence>MKKTILTLIIISSSVIAGGITDLWLQQGYDGSNAAGEQYISNTDSRYYSIFREDFYYATSLEEDTSENLWWTTFMVGFDEWTPATTLYDTWTEECPGEDDWGCSNNGEIHENLDETWDIESYVDDHNGYVLDTTHLMKYDGVYGELGILAIHYVPDGEDGNSTLLHFVVKNEGTSTLTGGYAGLVSDLDAGGAWWPDPEFLEWEDGWDALEWNNSGIDTVNKMVYQYFHPAMLDTNGDGTHEYPNADPYMYVGMAGIPESFVTDEGDSPEVGYGVGDNWLDIAGDESIFLEIVDGDY</sequence>
<dbReference type="EMBL" id="UINC01061057">
    <property type="protein sequence ID" value="SVB86222.1"/>
    <property type="molecule type" value="Genomic_DNA"/>
</dbReference>
<proteinExistence type="predicted"/>